<dbReference type="RefSeq" id="WP_070356608.1">
    <property type="nucleotide sequence ID" value="NZ_CP092427.2"/>
</dbReference>
<evidence type="ECO:0000313" key="7">
    <source>
        <dbReference type="Proteomes" id="UP001140272"/>
    </source>
</evidence>
<evidence type="ECO:0000313" key="5">
    <source>
        <dbReference type="EMBL" id="ULP38941.1"/>
    </source>
</evidence>
<dbReference type="InterPro" id="IPR002645">
    <property type="entry name" value="STAS_dom"/>
</dbReference>
<name>A0A9X2Y2P9_9MYCO</name>
<organism evidence="4 7">
    <name type="scientific">Mycolicibacterium rufum</name>
    <dbReference type="NCBI Taxonomy" id="318424"/>
    <lineage>
        <taxon>Bacteria</taxon>
        <taxon>Bacillati</taxon>
        <taxon>Actinomycetota</taxon>
        <taxon>Actinomycetes</taxon>
        <taxon>Mycobacteriales</taxon>
        <taxon>Mycobacteriaceae</taxon>
        <taxon>Mycolicibacterium</taxon>
    </lineage>
</organism>
<dbReference type="InterPro" id="IPR036513">
    <property type="entry name" value="STAS_dom_sf"/>
</dbReference>
<gene>
    <name evidence="4" type="ORF">H7H73_23390</name>
    <name evidence="5" type="ORF">MJO55_11320</name>
</gene>
<dbReference type="GO" id="GO:0043856">
    <property type="term" value="F:anti-sigma factor antagonist activity"/>
    <property type="evidence" value="ECO:0007669"/>
    <property type="project" value="InterPro"/>
</dbReference>
<reference evidence="5" key="3">
    <citation type="submission" date="2022-08" db="EMBL/GenBank/DDBJ databases">
        <title>Whole genome sequencing of non-tuberculosis mycobacteria type-strains.</title>
        <authorList>
            <person name="Igarashi Y."/>
            <person name="Osugi A."/>
            <person name="Mitarai S."/>
        </authorList>
    </citation>
    <scope>NUCLEOTIDE SEQUENCE</scope>
    <source>
        <strain evidence="5">JCM 16372</strain>
    </source>
</reference>
<dbReference type="Pfam" id="PF01740">
    <property type="entry name" value="STAS"/>
    <property type="match status" value="1"/>
</dbReference>
<evidence type="ECO:0000259" key="3">
    <source>
        <dbReference type="PROSITE" id="PS50801"/>
    </source>
</evidence>
<reference evidence="4" key="2">
    <citation type="journal article" date="2022" name="BMC Genomics">
        <title>Comparative genome analysis of mycobacteria focusing on tRNA and non-coding RNA.</title>
        <authorList>
            <person name="Behra P.R.K."/>
            <person name="Pettersson B.M.F."/>
            <person name="Ramesh M."/>
            <person name="Das S."/>
            <person name="Dasgupta S."/>
            <person name="Kirsebom L.A."/>
        </authorList>
    </citation>
    <scope>NUCLEOTIDE SEQUENCE</scope>
    <source>
        <strain evidence="4">DSM 45406</strain>
    </source>
</reference>
<evidence type="ECO:0000313" key="4">
    <source>
        <dbReference type="EMBL" id="MCV7072856.1"/>
    </source>
</evidence>
<accession>A0A9X2Y2P9</accession>
<sequence>MPSTSSPSPSSEQESAGAPSQCIITDSWHDSVVVIRCTGDLDMLTVTALDRQIETALTKKPTSMIVDLTAVDFLASVGMGLLVEAHDRCGDATQFMVVADGPATSRPMRMIGLAEIMALHPTLEQAFDAAGR</sequence>
<dbReference type="CDD" id="cd07043">
    <property type="entry name" value="STAS_anti-anti-sigma_factors"/>
    <property type="match status" value="1"/>
</dbReference>
<dbReference type="NCBIfam" id="TIGR00377">
    <property type="entry name" value="ant_ant_sig"/>
    <property type="match status" value="1"/>
</dbReference>
<dbReference type="Proteomes" id="UP001140272">
    <property type="component" value="Unassembled WGS sequence"/>
</dbReference>
<reference evidence="4" key="1">
    <citation type="submission" date="2020-07" db="EMBL/GenBank/DDBJ databases">
        <authorList>
            <person name="Pettersson B.M.F."/>
            <person name="Behra P.R.K."/>
            <person name="Ramesh M."/>
            <person name="Das S."/>
            <person name="Dasgupta S."/>
            <person name="Kirsebom L.A."/>
        </authorList>
    </citation>
    <scope>NUCLEOTIDE SEQUENCE</scope>
    <source>
        <strain evidence="4">DSM 45406</strain>
    </source>
</reference>
<evidence type="ECO:0000313" key="6">
    <source>
        <dbReference type="Proteomes" id="UP001055159"/>
    </source>
</evidence>
<comment type="similarity">
    <text evidence="1 2">Belongs to the anti-sigma-factor antagonist family.</text>
</comment>
<dbReference type="AlphaFoldDB" id="A0A9X2Y2P9"/>
<dbReference type="PANTHER" id="PTHR33495:SF13">
    <property type="entry name" value="ANTI-SIGMA-F FACTOR ANTAGONIST RSFB"/>
    <property type="match status" value="1"/>
</dbReference>
<protein>
    <recommendedName>
        <fullName evidence="2">Anti-sigma factor antagonist</fullName>
    </recommendedName>
</protein>
<proteinExistence type="inferred from homology"/>
<dbReference type="Proteomes" id="UP001055159">
    <property type="component" value="Chromosome"/>
</dbReference>
<evidence type="ECO:0000256" key="1">
    <source>
        <dbReference type="ARBA" id="ARBA00009013"/>
    </source>
</evidence>
<dbReference type="PANTHER" id="PTHR33495">
    <property type="entry name" value="ANTI-SIGMA FACTOR ANTAGONIST TM_1081-RELATED-RELATED"/>
    <property type="match status" value="1"/>
</dbReference>
<dbReference type="SUPFAM" id="SSF52091">
    <property type="entry name" value="SpoIIaa-like"/>
    <property type="match status" value="1"/>
</dbReference>
<dbReference type="InterPro" id="IPR003658">
    <property type="entry name" value="Anti-sigma_ant"/>
</dbReference>
<evidence type="ECO:0000256" key="2">
    <source>
        <dbReference type="RuleBase" id="RU003749"/>
    </source>
</evidence>
<keyword evidence="6" id="KW-1185">Reference proteome</keyword>
<dbReference type="EMBL" id="CP092427">
    <property type="protein sequence ID" value="ULP38941.1"/>
    <property type="molecule type" value="Genomic_DNA"/>
</dbReference>
<dbReference type="Gene3D" id="3.30.750.24">
    <property type="entry name" value="STAS domain"/>
    <property type="match status" value="1"/>
</dbReference>
<dbReference type="PROSITE" id="PS50801">
    <property type="entry name" value="STAS"/>
    <property type="match status" value="1"/>
</dbReference>
<dbReference type="EMBL" id="JACKRN010000763">
    <property type="protein sequence ID" value="MCV7072856.1"/>
    <property type="molecule type" value="Genomic_DNA"/>
</dbReference>
<feature type="domain" description="STAS" evidence="3">
    <location>
        <begin position="30"/>
        <end position="130"/>
    </location>
</feature>